<evidence type="ECO:0000256" key="2">
    <source>
        <dbReference type="SAM" id="Phobius"/>
    </source>
</evidence>
<feature type="region of interest" description="Disordered" evidence="1">
    <location>
        <begin position="112"/>
        <end position="191"/>
    </location>
</feature>
<protein>
    <submittedName>
        <fullName evidence="3">DUF1275 domain-containing protein</fullName>
    </submittedName>
</protein>
<proteinExistence type="predicted"/>
<keyword evidence="2" id="KW-1133">Transmembrane helix</keyword>
<dbReference type="PANTHER" id="PTHR37314">
    <property type="entry name" value="SLR0142 PROTEIN"/>
    <property type="match status" value="1"/>
</dbReference>
<feature type="transmembrane region" description="Helical" evidence="2">
    <location>
        <begin position="304"/>
        <end position="323"/>
    </location>
</feature>
<comment type="caution">
    <text evidence="3">The sequence shown here is derived from an EMBL/GenBank/DDBJ whole genome shotgun (WGS) entry which is preliminary data.</text>
</comment>
<keyword evidence="2" id="KW-0812">Transmembrane</keyword>
<organism evidence="3 4">
    <name type="scientific">Streptomyces albus</name>
    <dbReference type="NCBI Taxonomy" id="1888"/>
    <lineage>
        <taxon>Bacteria</taxon>
        <taxon>Bacillati</taxon>
        <taxon>Actinomycetota</taxon>
        <taxon>Actinomycetes</taxon>
        <taxon>Kitasatosporales</taxon>
        <taxon>Streptomycetaceae</taxon>
        <taxon>Streptomyces</taxon>
    </lineage>
</organism>
<feature type="compositionally biased region" description="Gly residues" evidence="1">
    <location>
        <begin position="112"/>
        <end position="139"/>
    </location>
</feature>
<sequence>MAAPFVGRGGRVRRCAGRGGAHAAYVGGMADRMNARAQCSVALLAAASGAVDALALTVLGQVFAGVMTGNLVLMGVTAGAGGEQGLPAALALAGYATGTALAARYCRSGGGGGGGGDGAGESGAGGDSAGGSGGDSAGEGGDRHGAGGARRVRSSGGDSARGERAGAGTRGSHSAHGAKGGARGTARAPGTGWPPRVVHCLMLETVLLAAFAAAAAGLDGRPEGGWRTVLLVAAAFAMGAQSAAMLAGGTLAAPSTYFTGTLTALFAQLPAGGRAPGGWAAVRLVAVTCGAAGAVALRSTVPQSAFGVPAVLVAGALLLQLGGERAARE</sequence>
<gene>
    <name evidence="3" type="ORF">D8771_03635</name>
</gene>
<feature type="compositionally biased region" description="Low complexity" evidence="1">
    <location>
        <begin position="166"/>
        <end position="177"/>
    </location>
</feature>
<evidence type="ECO:0000313" key="4">
    <source>
        <dbReference type="Proteomes" id="UP000298111"/>
    </source>
</evidence>
<dbReference type="PANTHER" id="PTHR37314:SF4">
    <property type="entry name" value="UPF0700 TRANSMEMBRANE PROTEIN YOAK"/>
    <property type="match status" value="1"/>
</dbReference>
<reference evidence="3 4" key="1">
    <citation type="submission" date="2018-10" db="EMBL/GenBank/DDBJ databases">
        <title>Isolation of pseudouridimycin from Streptomyces albus DSM 40763.</title>
        <authorList>
            <person name="Rosenqvist P."/>
            <person name="Metsae-Ketelae M."/>
            <person name="Virta P."/>
        </authorList>
    </citation>
    <scope>NUCLEOTIDE SEQUENCE [LARGE SCALE GENOMIC DNA]</scope>
    <source>
        <strain evidence="3 4">DSM 40763</strain>
    </source>
</reference>
<dbReference type="EMBL" id="RCIY01000009">
    <property type="protein sequence ID" value="TGG88565.1"/>
    <property type="molecule type" value="Genomic_DNA"/>
</dbReference>
<dbReference type="Pfam" id="PF06912">
    <property type="entry name" value="DUF1275"/>
    <property type="match status" value="2"/>
</dbReference>
<accession>A0A8H1LKB1</accession>
<feature type="transmembrane region" description="Helical" evidence="2">
    <location>
        <begin position="41"/>
        <end position="64"/>
    </location>
</feature>
<evidence type="ECO:0000313" key="3">
    <source>
        <dbReference type="EMBL" id="TGG88565.1"/>
    </source>
</evidence>
<evidence type="ECO:0000256" key="1">
    <source>
        <dbReference type="SAM" id="MobiDB-lite"/>
    </source>
</evidence>
<feature type="transmembrane region" description="Helical" evidence="2">
    <location>
        <begin position="277"/>
        <end position="297"/>
    </location>
</feature>
<dbReference type="InterPro" id="IPR010699">
    <property type="entry name" value="DUF1275"/>
</dbReference>
<keyword evidence="2" id="KW-0472">Membrane</keyword>
<dbReference type="Proteomes" id="UP000298111">
    <property type="component" value="Unassembled WGS sequence"/>
</dbReference>
<dbReference type="AlphaFoldDB" id="A0A8H1LKB1"/>
<feature type="transmembrane region" description="Helical" evidence="2">
    <location>
        <begin position="230"/>
        <end position="257"/>
    </location>
</feature>
<name>A0A8H1LKB1_9ACTN</name>